<evidence type="ECO:0000256" key="2">
    <source>
        <dbReference type="ARBA" id="ARBA00022448"/>
    </source>
</evidence>
<dbReference type="SUPFAM" id="SSF52540">
    <property type="entry name" value="P-loop containing nucleoside triphosphate hydrolases"/>
    <property type="match status" value="1"/>
</dbReference>
<feature type="domain" description="ABC transporter" evidence="5">
    <location>
        <begin position="4"/>
        <end position="235"/>
    </location>
</feature>
<dbReference type="PROSITE" id="PS50893">
    <property type="entry name" value="ABC_TRANSPORTER_2"/>
    <property type="match status" value="1"/>
</dbReference>
<evidence type="ECO:0000313" key="7">
    <source>
        <dbReference type="Proteomes" id="UP001199424"/>
    </source>
</evidence>
<dbReference type="InterPro" id="IPR003439">
    <property type="entry name" value="ABC_transporter-like_ATP-bd"/>
</dbReference>
<keyword evidence="4 6" id="KW-0067">ATP-binding</keyword>
<dbReference type="InterPro" id="IPR027417">
    <property type="entry name" value="P-loop_NTPase"/>
</dbReference>
<organism evidence="6 7">
    <name type="scientific">Hominenteromicrobium mulieris</name>
    <dbReference type="NCBI Taxonomy" id="2885357"/>
    <lineage>
        <taxon>Bacteria</taxon>
        <taxon>Bacillati</taxon>
        <taxon>Bacillota</taxon>
        <taxon>Clostridia</taxon>
        <taxon>Eubacteriales</taxon>
        <taxon>Oscillospiraceae</taxon>
        <taxon>Hominenteromicrobium</taxon>
    </lineage>
</organism>
<name>A0AAE3DER9_9FIRM</name>
<evidence type="ECO:0000256" key="1">
    <source>
        <dbReference type="ARBA" id="ARBA00005417"/>
    </source>
</evidence>
<dbReference type="PANTHER" id="PTHR42711">
    <property type="entry name" value="ABC TRANSPORTER ATP-BINDING PROTEIN"/>
    <property type="match status" value="1"/>
</dbReference>
<accession>A0AAE3DER9</accession>
<keyword evidence="3" id="KW-0547">Nucleotide-binding</keyword>
<comment type="caution">
    <text evidence="6">The sequence shown here is derived from an EMBL/GenBank/DDBJ whole genome shotgun (WGS) entry which is preliminary data.</text>
</comment>
<comment type="similarity">
    <text evidence="1">Belongs to the ABC transporter superfamily.</text>
</comment>
<evidence type="ECO:0000256" key="4">
    <source>
        <dbReference type="ARBA" id="ARBA00022840"/>
    </source>
</evidence>
<evidence type="ECO:0000313" key="6">
    <source>
        <dbReference type="EMBL" id="MCC2135661.1"/>
    </source>
</evidence>
<keyword evidence="7" id="KW-1185">Reference proteome</keyword>
<dbReference type="AlphaFoldDB" id="A0AAE3DER9"/>
<dbReference type="GO" id="GO:0016887">
    <property type="term" value="F:ATP hydrolysis activity"/>
    <property type="evidence" value="ECO:0007669"/>
    <property type="project" value="InterPro"/>
</dbReference>
<protein>
    <submittedName>
        <fullName evidence="6">ATP-binding cassette domain-containing protein</fullName>
    </submittedName>
</protein>
<keyword evidence="2" id="KW-0813">Transport</keyword>
<dbReference type="GO" id="GO:0005524">
    <property type="term" value="F:ATP binding"/>
    <property type="evidence" value="ECO:0007669"/>
    <property type="project" value="UniProtKB-KW"/>
</dbReference>
<dbReference type="Gene3D" id="3.40.50.300">
    <property type="entry name" value="P-loop containing nucleotide triphosphate hydrolases"/>
    <property type="match status" value="1"/>
</dbReference>
<evidence type="ECO:0000259" key="5">
    <source>
        <dbReference type="PROSITE" id="PS50893"/>
    </source>
</evidence>
<dbReference type="EMBL" id="JAJEQC010000001">
    <property type="protein sequence ID" value="MCC2135661.1"/>
    <property type="molecule type" value="Genomic_DNA"/>
</dbReference>
<dbReference type="PANTHER" id="PTHR42711:SF5">
    <property type="entry name" value="ABC TRANSPORTER ATP-BINDING PROTEIN NATA"/>
    <property type="match status" value="1"/>
</dbReference>
<reference evidence="6" key="1">
    <citation type="submission" date="2021-10" db="EMBL/GenBank/DDBJ databases">
        <title>Anaerobic single-cell dispensing facilitates the cultivation of human gut bacteria.</title>
        <authorList>
            <person name="Afrizal A."/>
        </authorList>
    </citation>
    <scope>NUCLEOTIDE SEQUENCE</scope>
    <source>
        <strain evidence="6">CLA-AA-H250</strain>
    </source>
</reference>
<dbReference type="Pfam" id="PF00005">
    <property type="entry name" value="ABC_tran"/>
    <property type="match status" value="1"/>
</dbReference>
<evidence type="ECO:0000256" key="3">
    <source>
        <dbReference type="ARBA" id="ARBA00022741"/>
    </source>
</evidence>
<dbReference type="InterPro" id="IPR050763">
    <property type="entry name" value="ABC_transporter_ATP-binding"/>
</dbReference>
<gene>
    <name evidence="6" type="ORF">LKD31_01340</name>
</gene>
<proteinExistence type="inferred from homology"/>
<dbReference type="RefSeq" id="WP_308448291.1">
    <property type="nucleotide sequence ID" value="NZ_JAJEQC010000001.1"/>
</dbReference>
<sequence>MIAIQTANLTKKYGDIIAINGVDLEVEAGEIVGCLGPERSGKTTLLRLLTGLVRPTLGDSTVLGLSSVKESRKLRAKSGIVTDTAACIGSMSALENLLMFASMYGMRKEQARTHAAQLLKKLDLWNARDRKVYTFSAEMCRRLSLARALVHRPQIVFSDGLPGGEQAVSDAMVLRTLSDYAKETGATVLLCTDHLESAEEICTSFAVLEHGFLRASGDLSMLTAASELTPMAVIRVSDTQKMPEDFTLHDGAWEKPIESEADMPELISGLVRENVGIYEASVCTPTLQDVYYAFVKKPGEETPHEEAVL</sequence>
<dbReference type="Proteomes" id="UP001199424">
    <property type="component" value="Unassembled WGS sequence"/>
</dbReference>